<dbReference type="EC" id="2.7.1.26" evidence="3"/>
<evidence type="ECO:0000256" key="1">
    <source>
        <dbReference type="ARBA" id="ARBA00001947"/>
    </source>
</evidence>
<comment type="pathway">
    <text evidence="2">Cofactor biosynthesis; FMN biosynthesis; FMN from riboflavin (ATP route): step 1/1.</text>
</comment>
<reference evidence="18" key="1">
    <citation type="submission" date="2020-04" db="EMBL/GenBank/DDBJ databases">
        <authorList>
            <person name="Neveu A P."/>
        </authorList>
    </citation>
    <scope>NUCLEOTIDE SEQUENCE</scope>
    <source>
        <tissue evidence="18">Whole embryo</tissue>
    </source>
</reference>
<keyword evidence="8" id="KW-0479">Metal-binding</keyword>
<dbReference type="GO" id="GO:0005524">
    <property type="term" value="F:ATP binding"/>
    <property type="evidence" value="ECO:0007669"/>
    <property type="project" value="UniProtKB-KW"/>
</dbReference>
<dbReference type="SUPFAM" id="SSF82114">
    <property type="entry name" value="Riboflavin kinase-like"/>
    <property type="match status" value="1"/>
</dbReference>
<keyword evidence="12" id="KW-0067">ATP-binding</keyword>
<dbReference type="FunFam" id="2.40.30.30:FF:000002">
    <property type="entry name" value="Riboflavin kinase, putative"/>
    <property type="match status" value="1"/>
</dbReference>
<comment type="cofactor">
    <cofactor evidence="1">
        <name>Zn(2+)</name>
        <dbReference type="ChEBI" id="CHEBI:29105"/>
    </cofactor>
</comment>
<evidence type="ECO:0000256" key="9">
    <source>
        <dbReference type="ARBA" id="ARBA00022741"/>
    </source>
</evidence>
<dbReference type="GO" id="GO:0009231">
    <property type="term" value="P:riboflavin biosynthetic process"/>
    <property type="evidence" value="ECO:0007669"/>
    <property type="project" value="InterPro"/>
</dbReference>
<evidence type="ECO:0000256" key="6">
    <source>
        <dbReference type="ARBA" id="ARBA00022643"/>
    </source>
</evidence>
<dbReference type="GO" id="GO:0005739">
    <property type="term" value="C:mitochondrion"/>
    <property type="evidence" value="ECO:0007669"/>
    <property type="project" value="TreeGrafter"/>
</dbReference>
<evidence type="ECO:0000256" key="15">
    <source>
        <dbReference type="ARBA" id="ARBA00054097"/>
    </source>
</evidence>
<keyword evidence="6" id="KW-0288">FMN</keyword>
<dbReference type="InterPro" id="IPR015865">
    <property type="entry name" value="Riboflavin_kinase_bac/euk"/>
</dbReference>
<protein>
    <recommendedName>
        <fullName evidence="4">Riboflavin kinase</fullName>
        <ecNumber evidence="3">2.7.1.26</ecNumber>
    </recommendedName>
    <alternativeName>
        <fullName evidence="16">ATP:riboflavin 5'-phosphotransferase</fullName>
    </alternativeName>
    <alternativeName>
        <fullName evidence="13">Flavokinase</fullName>
    </alternativeName>
</protein>
<accession>A0A6F9DR94</accession>
<proteinExistence type="evidence at transcript level"/>
<keyword evidence="5" id="KW-0285">Flavoprotein</keyword>
<comment type="catalytic activity">
    <reaction evidence="14">
        <text>riboflavin + ATP = FMN + ADP + H(+)</text>
        <dbReference type="Rhea" id="RHEA:14357"/>
        <dbReference type="ChEBI" id="CHEBI:15378"/>
        <dbReference type="ChEBI" id="CHEBI:30616"/>
        <dbReference type="ChEBI" id="CHEBI:57986"/>
        <dbReference type="ChEBI" id="CHEBI:58210"/>
        <dbReference type="ChEBI" id="CHEBI:456216"/>
        <dbReference type="EC" id="2.7.1.26"/>
    </reaction>
    <physiologicalReaction direction="left-to-right" evidence="14">
        <dbReference type="Rhea" id="RHEA:14358"/>
    </physiologicalReaction>
</comment>
<evidence type="ECO:0000313" key="18">
    <source>
        <dbReference type="EMBL" id="CAB3265560.1"/>
    </source>
</evidence>
<evidence type="ECO:0000256" key="12">
    <source>
        <dbReference type="ARBA" id="ARBA00022840"/>
    </source>
</evidence>
<evidence type="ECO:0000256" key="14">
    <source>
        <dbReference type="ARBA" id="ARBA00050912"/>
    </source>
</evidence>
<dbReference type="SMART" id="SM00904">
    <property type="entry name" value="Flavokinase"/>
    <property type="match status" value="1"/>
</dbReference>
<evidence type="ECO:0000256" key="3">
    <source>
        <dbReference type="ARBA" id="ARBA00012105"/>
    </source>
</evidence>
<name>A0A6F9DR94_9ASCI</name>
<keyword evidence="10 18" id="KW-0418">Kinase</keyword>
<evidence type="ECO:0000256" key="11">
    <source>
        <dbReference type="ARBA" id="ARBA00022833"/>
    </source>
</evidence>
<evidence type="ECO:0000256" key="16">
    <source>
        <dbReference type="ARBA" id="ARBA00077632"/>
    </source>
</evidence>
<feature type="domain" description="Riboflavin kinase" evidence="17">
    <location>
        <begin position="7"/>
        <end position="137"/>
    </location>
</feature>
<evidence type="ECO:0000256" key="4">
    <source>
        <dbReference type="ARBA" id="ARBA00017394"/>
    </source>
</evidence>
<keyword evidence="11" id="KW-0862">Zinc</keyword>
<dbReference type="GO" id="GO:0046872">
    <property type="term" value="F:metal ion binding"/>
    <property type="evidence" value="ECO:0007669"/>
    <property type="project" value="UniProtKB-KW"/>
</dbReference>
<dbReference type="GO" id="GO:0008531">
    <property type="term" value="F:riboflavin kinase activity"/>
    <property type="evidence" value="ECO:0007669"/>
    <property type="project" value="UniProtKB-EC"/>
</dbReference>
<dbReference type="Gene3D" id="2.40.30.30">
    <property type="entry name" value="Riboflavin kinase-like"/>
    <property type="match status" value="1"/>
</dbReference>
<dbReference type="EMBL" id="LR789698">
    <property type="protein sequence ID" value="CAB3265560.1"/>
    <property type="molecule type" value="mRNA"/>
</dbReference>
<evidence type="ECO:0000259" key="17">
    <source>
        <dbReference type="SMART" id="SM00904"/>
    </source>
</evidence>
<evidence type="ECO:0000256" key="8">
    <source>
        <dbReference type="ARBA" id="ARBA00022723"/>
    </source>
</evidence>
<dbReference type="InterPro" id="IPR023468">
    <property type="entry name" value="Riboflavin_kinase"/>
</dbReference>
<dbReference type="InterPro" id="IPR023465">
    <property type="entry name" value="Riboflavin_kinase_dom_sf"/>
</dbReference>
<sequence>MKLDKIMNCLPHFCCGSVVKGFGRGSKELGIPTANFPESVVDKLPDDMQTGIYYGWAQVDNGDVHKMVMSVGWNPFYKNTKKSMETHIMHDFGGDFYGSILKLIILGYIRPEQNFTSIDNLISAIHNDINIATAELSKQEMVEFSKHSFFQDIASITSKQPTKGQLDVTADKVVNGFQTKET</sequence>
<dbReference type="UniPathway" id="UPA00276">
    <property type="reaction ID" value="UER00406"/>
</dbReference>
<dbReference type="Pfam" id="PF01687">
    <property type="entry name" value="Flavokinase"/>
    <property type="match status" value="1"/>
</dbReference>
<dbReference type="PANTHER" id="PTHR22749:SF6">
    <property type="entry name" value="RIBOFLAVIN KINASE"/>
    <property type="match status" value="1"/>
</dbReference>
<organism evidence="18">
    <name type="scientific">Phallusia mammillata</name>
    <dbReference type="NCBI Taxonomy" id="59560"/>
    <lineage>
        <taxon>Eukaryota</taxon>
        <taxon>Metazoa</taxon>
        <taxon>Chordata</taxon>
        <taxon>Tunicata</taxon>
        <taxon>Ascidiacea</taxon>
        <taxon>Phlebobranchia</taxon>
        <taxon>Ascidiidae</taxon>
        <taxon>Phallusia</taxon>
    </lineage>
</organism>
<dbReference type="AlphaFoldDB" id="A0A6F9DR94"/>
<gene>
    <name evidence="18" type="primary">Rgs7-001</name>
</gene>
<evidence type="ECO:0000256" key="13">
    <source>
        <dbReference type="ARBA" id="ARBA00029789"/>
    </source>
</evidence>
<keyword evidence="9" id="KW-0547">Nucleotide-binding</keyword>
<dbReference type="PANTHER" id="PTHR22749">
    <property type="entry name" value="RIBOFLAVIN KINASE/FMN ADENYLYLTRANSFERASE"/>
    <property type="match status" value="1"/>
</dbReference>
<evidence type="ECO:0000256" key="7">
    <source>
        <dbReference type="ARBA" id="ARBA00022679"/>
    </source>
</evidence>
<dbReference type="GO" id="GO:0009398">
    <property type="term" value="P:FMN biosynthetic process"/>
    <property type="evidence" value="ECO:0007669"/>
    <property type="project" value="UniProtKB-UniPathway"/>
</dbReference>
<evidence type="ECO:0000256" key="2">
    <source>
        <dbReference type="ARBA" id="ARBA00005201"/>
    </source>
</evidence>
<evidence type="ECO:0000256" key="10">
    <source>
        <dbReference type="ARBA" id="ARBA00022777"/>
    </source>
</evidence>
<comment type="function">
    <text evidence="15">Catalyzes the phosphorylation of riboflavin (vitamin B2) to form flavin-mononucleotide (FMN), hence rate-limiting enzyme in the synthesis of FAD. Essential for TNF-induced reactive oxygen species (ROS) production. Through its interaction with both TNFRSF1A and CYBA, physically and functionally couples TNFRSF1A to NADPH oxidase. TNF-activation of RFK may enhance the incorporation of FAD in NADPH oxidase, a critical step for the assembly and activation of NADPH oxidase.</text>
</comment>
<evidence type="ECO:0000256" key="5">
    <source>
        <dbReference type="ARBA" id="ARBA00022630"/>
    </source>
</evidence>
<keyword evidence="7" id="KW-0808">Transferase</keyword>